<feature type="coiled-coil region" evidence="5">
    <location>
        <begin position="215"/>
        <end position="257"/>
    </location>
</feature>
<dbReference type="Gene3D" id="3.30.40.10">
    <property type="entry name" value="Zinc/RING finger domain, C3HC4 (zinc finger)"/>
    <property type="match status" value="1"/>
</dbReference>
<evidence type="ECO:0000256" key="2">
    <source>
        <dbReference type="ARBA" id="ARBA00022771"/>
    </source>
</evidence>
<feature type="compositionally biased region" description="Basic and acidic residues" evidence="6">
    <location>
        <begin position="16"/>
        <end position="30"/>
    </location>
</feature>
<keyword evidence="1" id="KW-0479">Metal-binding</keyword>
<evidence type="ECO:0000256" key="3">
    <source>
        <dbReference type="ARBA" id="ARBA00022833"/>
    </source>
</evidence>
<evidence type="ECO:0000259" key="7">
    <source>
        <dbReference type="PROSITE" id="PS50016"/>
    </source>
</evidence>
<dbReference type="InterPro" id="IPR001965">
    <property type="entry name" value="Znf_PHD"/>
</dbReference>
<dbReference type="PANTHER" id="PTHR37445:SF3">
    <property type="entry name" value="ZINC FINGER PHD-TYPE DOMAIN-CONTAINING PROTEIN"/>
    <property type="match status" value="1"/>
</dbReference>
<keyword evidence="2 4" id="KW-0863">Zinc-finger</keyword>
<keyword evidence="5" id="KW-0175">Coiled coil</keyword>
<evidence type="ECO:0000256" key="4">
    <source>
        <dbReference type="PROSITE-ProRule" id="PRU00146"/>
    </source>
</evidence>
<gene>
    <name evidence="8" type="ORF">Pmani_011193</name>
</gene>
<dbReference type="InterPro" id="IPR019786">
    <property type="entry name" value="Zinc_finger_PHD-type_CS"/>
</dbReference>
<feature type="domain" description="PHD-type" evidence="7">
    <location>
        <begin position="42"/>
        <end position="100"/>
    </location>
</feature>
<feature type="coiled-coil region" evidence="5">
    <location>
        <begin position="150"/>
        <end position="191"/>
    </location>
</feature>
<dbReference type="Gene3D" id="3.30.70.1820">
    <property type="entry name" value="L1 transposable element, RRM domain"/>
    <property type="match status" value="1"/>
</dbReference>
<evidence type="ECO:0000256" key="5">
    <source>
        <dbReference type="SAM" id="Coils"/>
    </source>
</evidence>
<dbReference type="InterPro" id="IPR019787">
    <property type="entry name" value="Znf_PHD-finger"/>
</dbReference>
<dbReference type="Proteomes" id="UP001292094">
    <property type="component" value="Unassembled WGS sequence"/>
</dbReference>
<feature type="region of interest" description="Disordered" evidence="6">
    <location>
        <begin position="1"/>
        <end position="31"/>
    </location>
</feature>
<organism evidence="8 9">
    <name type="scientific">Petrolisthes manimaculis</name>
    <dbReference type="NCBI Taxonomy" id="1843537"/>
    <lineage>
        <taxon>Eukaryota</taxon>
        <taxon>Metazoa</taxon>
        <taxon>Ecdysozoa</taxon>
        <taxon>Arthropoda</taxon>
        <taxon>Crustacea</taxon>
        <taxon>Multicrustacea</taxon>
        <taxon>Malacostraca</taxon>
        <taxon>Eumalacostraca</taxon>
        <taxon>Eucarida</taxon>
        <taxon>Decapoda</taxon>
        <taxon>Pleocyemata</taxon>
        <taxon>Anomura</taxon>
        <taxon>Galatheoidea</taxon>
        <taxon>Porcellanidae</taxon>
        <taxon>Petrolisthes</taxon>
    </lineage>
</organism>
<dbReference type="PROSITE" id="PS01359">
    <property type="entry name" value="ZF_PHD_1"/>
    <property type="match status" value="1"/>
</dbReference>
<dbReference type="InterPro" id="IPR011011">
    <property type="entry name" value="Znf_FYVE_PHD"/>
</dbReference>
<dbReference type="InterPro" id="IPR013083">
    <property type="entry name" value="Znf_RING/FYVE/PHD"/>
</dbReference>
<dbReference type="SUPFAM" id="SSF57903">
    <property type="entry name" value="FYVE/PHD zinc finger"/>
    <property type="match status" value="1"/>
</dbReference>
<evidence type="ECO:0000313" key="8">
    <source>
        <dbReference type="EMBL" id="KAK4317755.1"/>
    </source>
</evidence>
<name>A0AAE1Q1P2_9EUCA</name>
<keyword evidence="9" id="KW-1185">Reference proteome</keyword>
<dbReference type="PANTHER" id="PTHR37445">
    <property type="entry name" value="PROTEIN CBG24663"/>
    <property type="match status" value="1"/>
</dbReference>
<dbReference type="SMART" id="SM00249">
    <property type="entry name" value="PHD"/>
    <property type="match status" value="1"/>
</dbReference>
<reference evidence="8" key="1">
    <citation type="submission" date="2023-11" db="EMBL/GenBank/DDBJ databases">
        <title>Genome assemblies of two species of porcelain crab, Petrolisthes cinctipes and Petrolisthes manimaculis (Anomura: Porcellanidae).</title>
        <authorList>
            <person name="Angst P."/>
        </authorList>
    </citation>
    <scope>NUCLEOTIDE SEQUENCE</scope>
    <source>
        <strain evidence="8">PB745_02</strain>
        <tissue evidence="8">Gill</tissue>
    </source>
</reference>
<evidence type="ECO:0000256" key="1">
    <source>
        <dbReference type="ARBA" id="ARBA00022723"/>
    </source>
</evidence>
<dbReference type="Pfam" id="PF00628">
    <property type="entry name" value="PHD"/>
    <property type="match status" value="1"/>
</dbReference>
<proteinExistence type="predicted"/>
<evidence type="ECO:0000256" key="6">
    <source>
        <dbReference type="SAM" id="MobiDB-lite"/>
    </source>
</evidence>
<dbReference type="AlphaFoldDB" id="A0AAE1Q1P2"/>
<accession>A0AAE1Q1P2</accession>
<dbReference type="PROSITE" id="PS50016">
    <property type="entry name" value="ZF_PHD_2"/>
    <property type="match status" value="1"/>
</dbReference>
<dbReference type="EMBL" id="JAWZYT010000892">
    <property type="protein sequence ID" value="KAK4317755.1"/>
    <property type="molecule type" value="Genomic_DNA"/>
</dbReference>
<evidence type="ECO:0000313" key="9">
    <source>
        <dbReference type="Proteomes" id="UP001292094"/>
    </source>
</evidence>
<dbReference type="GO" id="GO:0008270">
    <property type="term" value="F:zinc ion binding"/>
    <property type="evidence" value="ECO:0007669"/>
    <property type="project" value="UniProtKB-KW"/>
</dbReference>
<keyword evidence="3" id="KW-0862">Zinc</keyword>
<comment type="caution">
    <text evidence="8">The sequence shown here is derived from an EMBL/GenBank/DDBJ whole genome shotgun (WGS) entry which is preliminary data.</text>
</comment>
<protein>
    <recommendedName>
        <fullName evidence="7">PHD-type domain-containing protein</fullName>
    </recommendedName>
</protein>
<sequence length="399" mass="46143">MSQISDKQVPKRRVKTGRDRKQNQDEDVNKDGGPISNCEVISNSCGICNEIVKDDERAMECEICEVWFHIVCEKMPSVVYDYIVAVDQQISWYCTSCQKGCVKLHKSIKELRKQTGILSNKQTVLEEKVNVLAEVVVENQEASKATEARLGTLEAKAVNVEDKIDNNNEKHMIMENKLGNLEAKFAAWEEKLSPGADSNINYADVVKNEAVPALQSIMKEEIEQFKKNMEDKDKRQKEEYEQQVQELKDEEARKNNIIIYGVPESKEKNEAKRREDDRKFIMETIENKMEIEISQTSLTKLFRLGKIEPNEEKPRPLLVGFNLHSIKRDVLAQTKKLRDFVEYKDVHFNHDLTKTQREKVKTLVIEAKQQEANDKSGNFVYRVRGPPDKLVVKKIRKIN</sequence>